<evidence type="ECO:0000313" key="3">
    <source>
        <dbReference type="Proteomes" id="UP000289628"/>
    </source>
</evidence>
<evidence type="ECO:0000256" key="1">
    <source>
        <dbReference type="SAM" id="Phobius"/>
    </source>
</evidence>
<dbReference type="KEGG" id="vg:41701891"/>
<feature type="transmembrane region" description="Helical" evidence="1">
    <location>
        <begin position="34"/>
        <end position="54"/>
    </location>
</feature>
<keyword evidence="1" id="KW-0472">Membrane</keyword>
<gene>
    <name evidence="2" type="primary">E4</name>
</gene>
<accession>A0A2L1K3Y7</accession>
<evidence type="ECO:0000313" key="2">
    <source>
        <dbReference type="EMBL" id="AVE16216.1"/>
    </source>
</evidence>
<dbReference type="RefSeq" id="YP_009552752.1">
    <property type="nucleotide sequence ID" value="NC_040640.1"/>
</dbReference>
<keyword evidence="1" id="KW-0812">Transmembrane</keyword>
<dbReference type="GeneID" id="41701891"/>
<protein>
    <submittedName>
        <fullName evidence="2">E4</fullName>
    </submittedName>
</protein>
<proteinExistence type="predicted"/>
<organism evidence="2 3">
    <name type="scientific">Human papillomavirus type 203</name>
    <dbReference type="NCBI Taxonomy" id="2093789"/>
    <lineage>
        <taxon>Viruses</taxon>
        <taxon>Monodnaviria</taxon>
        <taxon>Shotokuvirae</taxon>
        <taxon>Cossaviricota</taxon>
        <taxon>Papovaviricetes</taxon>
        <taxon>Zurhausenvirales</taxon>
        <taxon>Papillomaviridae</taxon>
    </lineage>
</organism>
<dbReference type="Proteomes" id="UP000289628">
    <property type="component" value="Genome"/>
</dbReference>
<sequence>MYYLTMMRTIYIHILPGDLCIIKMMKGNGIKWKVEWIMMAYFIKLWKIILNIILDFKMMPLDLAELDVGQ</sequence>
<dbReference type="EMBL" id="MG921180">
    <property type="protein sequence ID" value="AVE16216.1"/>
    <property type="molecule type" value="Genomic_DNA"/>
</dbReference>
<keyword evidence="1" id="KW-1133">Transmembrane helix</keyword>
<name>A0A2L1K3Y7_9PAPI</name>
<reference evidence="3" key="1">
    <citation type="submission" date="2018-02" db="EMBL/GenBank/DDBJ databases">
        <authorList>
            <person name="Arroyo L.S."/>
        </authorList>
    </citation>
    <scope>NUCLEOTIDE SEQUENCE [LARGE SCALE GENOMIC DNA]</scope>
</reference>